<evidence type="ECO:0008006" key="8">
    <source>
        <dbReference type="Google" id="ProtNLM"/>
    </source>
</evidence>
<keyword evidence="5" id="KW-0520">NAD</keyword>
<evidence type="ECO:0000256" key="2">
    <source>
        <dbReference type="ARBA" id="ARBA00022729"/>
    </source>
</evidence>
<evidence type="ECO:0000256" key="4">
    <source>
        <dbReference type="ARBA" id="ARBA00022857"/>
    </source>
</evidence>
<name>A0A3B1AXZ5_9ZZZZ</name>
<dbReference type="Gene3D" id="3.50.50.60">
    <property type="entry name" value="FAD/NAD(P)-binding domain"/>
    <property type="match status" value="2"/>
</dbReference>
<dbReference type="Pfam" id="PF13450">
    <property type="entry name" value="NAD_binding_8"/>
    <property type="match status" value="1"/>
</dbReference>
<dbReference type="InterPro" id="IPR036188">
    <property type="entry name" value="FAD/NAD-bd_sf"/>
</dbReference>
<keyword evidence="2" id="KW-0732">Signal</keyword>
<accession>A0A3B1AXZ5</accession>
<dbReference type="PANTHER" id="PTHR46091:SF3">
    <property type="entry name" value="AMINE OXIDASE DOMAIN-CONTAINING PROTEIN"/>
    <property type="match status" value="1"/>
</dbReference>
<evidence type="ECO:0000256" key="6">
    <source>
        <dbReference type="SAM" id="Phobius"/>
    </source>
</evidence>
<protein>
    <recommendedName>
        <fullName evidence="8">Carotenoid cis-trans isomerase</fullName>
    </recommendedName>
</protein>
<evidence type="ECO:0000313" key="7">
    <source>
        <dbReference type="EMBL" id="VAX10939.1"/>
    </source>
</evidence>
<keyword evidence="3" id="KW-0274">FAD</keyword>
<dbReference type="PANTHER" id="PTHR46091">
    <property type="entry name" value="BLR7054 PROTEIN"/>
    <property type="match status" value="1"/>
</dbReference>
<keyword evidence="1" id="KW-0285">Flavoprotein</keyword>
<sequence>MKLHSTGALTPEQHATQDKIYAEKHKYDYLIIGTGISALTVGSLLATAGYKICMLEAHDIPGGYAHNFKMGDYYFCAQIHYVWGGGPGDTLGRFTKKLGLDKELEFLPYDATGYDHMVMPDGKRVKIPYGFDRLADNIEEAYPGDRKGVEKFLKIVDRIYAEERRFPSRVKLSLIDRITKALNFRYMLKYRNKTLQQVFNECNLSQEVQAVLCANAGDFMLPPEELSILAYAGLFGGYNTGAYYPKKHYKYYIERLASFITEHDGCHIFYETSVTKINIERGQVASIETEDNKIFTAKTFICNADPQSTAKNIIGWDLFPKKYRKALSYDYSSAGTVVYLGLKNIDLKKLGFGSFNTWHLEQWDMNKTWNEQKRGHFDQPWLFISTASLHTNEEGTTPENGEIIELATYTDFKSFRDLKEKDVRLYRKKKKEVANKMIELVEKYYIPDLRKHIAVKVVGTSSTNFDYVRAPYGNAYGSTLNTTNMNIGRLTAETPWPNFWWCNASSGSAGFHGTTSTGMGLYTKLTGDIIFPESEMPTTETLVKYARDKWGEMDG</sequence>
<keyword evidence="6" id="KW-0472">Membrane</keyword>
<dbReference type="SUPFAM" id="SSF51905">
    <property type="entry name" value="FAD/NAD(P)-binding domain"/>
    <property type="match status" value="1"/>
</dbReference>
<reference evidence="7" key="1">
    <citation type="submission" date="2018-06" db="EMBL/GenBank/DDBJ databases">
        <authorList>
            <person name="Zhirakovskaya E."/>
        </authorList>
    </citation>
    <scope>NUCLEOTIDE SEQUENCE</scope>
</reference>
<keyword evidence="6" id="KW-0812">Transmembrane</keyword>
<dbReference type="InterPro" id="IPR052206">
    <property type="entry name" value="Retinol_saturase"/>
</dbReference>
<evidence type="ECO:0000256" key="5">
    <source>
        <dbReference type="ARBA" id="ARBA00023027"/>
    </source>
</evidence>
<dbReference type="EMBL" id="UOFX01000080">
    <property type="protein sequence ID" value="VAX10939.1"/>
    <property type="molecule type" value="Genomic_DNA"/>
</dbReference>
<evidence type="ECO:0000256" key="3">
    <source>
        <dbReference type="ARBA" id="ARBA00022827"/>
    </source>
</evidence>
<keyword evidence="6" id="KW-1133">Transmembrane helix</keyword>
<organism evidence="7">
    <name type="scientific">hydrothermal vent metagenome</name>
    <dbReference type="NCBI Taxonomy" id="652676"/>
    <lineage>
        <taxon>unclassified sequences</taxon>
        <taxon>metagenomes</taxon>
        <taxon>ecological metagenomes</taxon>
    </lineage>
</organism>
<dbReference type="AlphaFoldDB" id="A0A3B1AXZ5"/>
<keyword evidence="4" id="KW-0521">NADP</keyword>
<gene>
    <name evidence="7" type="ORF">MNBD_GAMMA26-1772</name>
</gene>
<feature type="transmembrane region" description="Helical" evidence="6">
    <location>
        <begin position="29"/>
        <end position="50"/>
    </location>
</feature>
<proteinExistence type="predicted"/>
<evidence type="ECO:0000256" key="1">
    <source>
        <dbReference type="ARBA" id="ARBA00022630"/>
    </source>
</evidence>